<evidence type="ECO:0000313" key="2">
    <source>
        <dbReference type="Proteomes" id="UP001150603"/>
    </source>
</evidence>
<keyword evidence="2" id="KW-1185">Reference proteome</keyword>
<comment type="caution">
    <text evidence="1">The sequence shown here is derived from an EMBL/GenBank/DDBJ whole genome shotgun (WGS) entry which is preliminary data.</text>
</comment>
<dbReference type="Proteomes" id="UP001150603">
    <property type="component" value="Unassembled WGS sequence"/>
</dbReference>
<name>A0ACC1JCR5_9FUNG</name>
<reference evidence="1" key="1">
    <citation type="submission" date="2022-07" db="EMBL/GenBank/DDBJ databases">
        <title>Phylogenomic reconstructions and comparative analyses of Kickxellomycotina fungi.</title>
        <authorList>
            <person name="Reynolds N.K."/>
            <person name="Stajich J.E."/>
            <person name="Barry K."/>
            <person name="Grigoriev I.V."/>
            <person name="Crous P."/>
            <person name="Smith M.E."/>
        </authorList>
    </citation>
    <scope>NUCLEOTIDE SEQUENCE</scope>
    <source>
        <strain evidence="1">NRRL 5244</strain>
    </source>
</reference>
<evidence type="ECO:0000313" key="1">
    <source>
        <dbReference type="EMBL" id="KAJ1946564.1"/>
    </source>
</evidence>
<dbReference type="EMBL" id="JANBPW010001026">
    <property type="protein sequence ID" value="KAJ1946564.1"/>
    <property type="molecule type" value="Genomic_DNA"/>
</dbReference>
<organism evidence="1 2">
    <name type="scientific">Linderina macrospora</name>
    <dbReference type="NCBI Taxonomy" id="4868"/>
    <lineage>
        <taxon>Eukaryota</taxon>
        <taxon>Fungi</taxon>
        <taxon>Fungi incertae sedis</taxon>
        <taxon>Zoopagomycota</taxon>
        <taxon>Kickxellomycotina</taxon>
        <taxon>Kickxellomycetes</taxon>
        <taxon>Kickxellales</taxon>
        <taxon>Kickxellaceae</taxon>
        <taxon>Linderina</taxon>
    </lineage>
</organism>
<sequence>MPVFSFSAAANTPVFAQVRKSSDSKAADTRGIYFTSDLAKQGESTKLPATEELAEAGGCAEGSQKQTDYEHRIKQTEKETHAAKEREEHQAELYRGIQRLSNDVISSQFVSAISQFDSELERFCTYVQQTRKTIQQVLNSALPPIEIDEPVAKLASATVYPESLKI</sequence>
<proteinExistence type="predicted"/>
<accession>A0ACC1JCR5</accession>
<gene>
    <name evidence="1" type="ORF">FBU59_001998</name>
</gene>
<protein>
    <submittedName>
        <fullName evidence="1">Uncharacterized protein</fullName>
    </submittedName>
</protein>
<feature type="non-terminal residue" evidence="1">
    <location>
        <position position="166"/>
    </location>
</feature>